<evidence type="ECO:0000256" key="6">
    <source>
        <dbReference type="ARBA" id="ARBA00022777"/>
    </source>
</evidence>
<evidence type="ECO:0000256" key="5">
    <source>
        <dbReference type="ARBA" id="ARBA00022679"/>
    </source>
</evidence>
<gene>
    <name evidence="11" type="ORF">BMYO_0270</name>
</gene>
<accession>A0A261FRF2</accession>
<keyword evidence="5" id="KW-0808">Transferase</keyword>
<dbReference type="PANTHER" id="PTHR45453">
    <property type="entry name" value="PHOSPHATE REGULON SENSOR PROTEIN PHOR"/>
    <property type="match status" value="1"/>
</dbReference>
<feature type="transmembrane region" description="Helical" evidence="9">
    <location>
        <begin position="6"/>
        <end position="31"/>
    </location>
</feature>
<dbReference type="GO" id="GO:0000155">
    <property type="term" value="F:phosphorelay sensor kinase activity"/>
    <property type="evidence" value="ECO:0007669"/>
    <property type="project" value="InterPro"/>
</dbReference>
<dbReference type="InterPro" id="IPR050351">
    <property type="entry name" value="BphY/WalK/GraS-like"/>
</dbReference>
<dbReference type="GO" id="GO:0016036">
    <property type="term" value="P:cellular response to phosphate starvation"/>
    <property type="evidence" value="ECO:0007669"/>
    <property type="project" value="TreeGrafter"/>
</dbReference>
<evidence type="ECO:0000256" key="8">
    <source>
        <dbReference type="ARBA" id="ARBA00039401"/>
    </source>
</evidence>
<evidence type="ECO:0000256" key="3">
    <source>
        <dbReference type="ARBA" id="ARBA00012438"/>
    </source>
</evidence>
<comment type="caution">
    <text evidence="11">The sequence shown here is derived from an EMBL/GenBank/DDBJ whole genome shotgun (WGS) entry which is preliminary data.</text>
</comment>
<dbReference type="Proteomes" id="UP000216871">
    <property type="component" value="Unassembled WGS sequence"/>
</dbReference>
<dbReference type="Gene3D" id="3.30.565.10">
    <property type="entry name" value="Histidine kinase-like ATPase, C-terminal domain"/>
    <property type="match status" value="1"/>
</dbReference>
<evidence type="ECO:0000313" key="12">
    <source>
        <dbReference type="Proteomes" id="UP000216871"/>
    </source>
</evidence>
<proteinExistence type="predicted"/>
<dbReference type="GO" id="GO:0004721">
    <property type="term" value="F:phosphoprotein phosphatase activity"/>
    <property type="evidence" value="ECO:0007669"/>
    <property type="project" value="TreeGrafter"/>
</dbReference>
<keyword evidence="4" id="KW-0597">Phosphoprotein</keyword>
<dbReference type="OrthoDB" id="9813151at2"/>
<dbReference type="EC" id="2.7.13.3" evidence="3"/>
<dbReference type="InterPro" id="IPR004358">
    <property type="entry name" value="Sig_transdc_His_kin-like_C"/>
</dbReference>
<dbReference type="InterPro" id="IPR036097">
    <property type="entry name" value="HisK_dim/P_sf"/>
</dbReference>
<keyword evidence="12" id="KW-1185">Reference proteome</keyword>
<dbReference type="PANTHER" id="PTHR45453:SF1">
    <property type="entry name" value="PHOSPHATE REGULON SENSOR PROTEIN PHOR"/>
    <property type="match status" value="1"/>
</dbReference>
<keyword evidence="9" id="KW-1133">Transmembrane helix</keyword>
<dbReference type="SUPFAM" id="SSF55874">
    <property type="entry name" value="ATPase domain of HSP90 chaperone/DNA topoisomerase II/histidine kinase"/>
    <property type="match status" value="1"/>
</dbReference>
<evidence type="ECO:0000259" key="10">
    <source>
        <dbReference type="PROSITE" id="PS50109"/>
    </source>
</evidence>
<dbReference type="RefSeq" id="WP_094666822.1">
    <property type="nucleotide sequence ID" value="NZ_MWWW01000003.1"/>
</dbReference>
<reference evidence="11 12" key="1">
    <citation type="journal article" date="2017" name="BMC Genomics">
        <title>Comparative genomic and phylogenomic analyses of the Bifidobacteriaceae family.</title>
        <authorList>
            <person name="Lugli G.A."/>
            <person name="Milani C."/>
            <person name="Turroni F."/>
            <person name="Duranti S."/>
            <person name="Mancabelli L."/>
            <person name="Mangifesta M."/>
            <person name="Ferrario C."/>
            <person name="Modesto M."/>
            <person name="Mattarelli P."/>
            <person name="Jiri K."/>
            <person name="van Sinderen D."/>
            <person name="Ventura M."/>
        </authorList>
    </citation>
    <scope>NUCLEOTIDE SEQUENCE [LARGE SCALE GENOMIC DNA]</scope>
    <source>
        <strain evidence="11 12">DSM 100196</strain>
    </source>
</reference>
<dbReference type="Pfam" id="PF02518">
    <property type="entry name" value="HATPase_c"/>
    <property type="match status" value="1"/>
</dbReference>
<dbReference type="GO" id="GO:0005886">
    <property type="term" value="C:plasma membrane"/>
    <property type="evidence" value="ECO:0007669"/>
    <property type="project" value="UniProtKB-SubCell"/>
</dbReference>
<evidence type="ECO:0000256" key="7">
    <source>
        <dbReference type="ARBA" id="ARBA00023012"/>
    </source>
</evidence>
<dbReference type="SUPFAM" id="SSF47384">
    <property type="entry name" value="Homodimeric domain of signal transducing histidine kinase"/>
    <property type="match status" value="1"/>
</dbReference>
<dbReference type="PRINTS" id="PR00344">
    <property type="entry name" value="BCTRLSENSOR"/>
</dbReference>
<sequence length="399" mass="42507">MTLMSIPVAVALVAAAVLFVAIVVALVLGMATGRVRIAGFRGHSSADDGDDLPDEAATLLSMMPGVSIVVDANDEVVRSSPDAYRLGVVADDAIVDRTVLDAVHEARRSGGKRLFDLTTTTPQRYVAEANRAEHVESRTSSRPNWLKVTVGRIDDRFVIVLVNDVSDAIRFAQVRDAFIINVSEQLLGPTEALGKLADELEKGELDGQQIARDARQVRSSCDKLNHMVSDLLLLIRAQEPITPSSANRLPLLDQVRETVERLQPQADRFGVGLTVSGDADLVVNDEGGQIDSAVTKLVENAIGYSPEGGAVGVSVTRSKGGDSAVIRVIDHGAGIDKKAQSRIFERFYRGADQNARTADGVGLGLAIAKHVALTHHGDITVWSAPGQGSTFSLTLPLAQ</sequence>
<evidence type="ECO:0000256" key="1">
    <source>
        <dbReference type="ARBA" id="ARBA00000085"/>
    </source>
</evidence>
<keyword evidence="9" id="KW-0812">Transmembrane</keyword>
<organism evidence="11 12">
    <name type="scientific">Bifidobacterium myosotis</name>
    <dbReference type="NCBI Taxonomy" id="1630166"/>
    <lineage>
        <taxon>Bacteria</taxon>
        <taxon>Bacillati</taxon>
        <taxon>Actinomycetota</taxon>
        <taxon>Actinomycetes</taxon>
        <taxon>Bifidobacteriales</taxon>
        <taxon>Bifidobacteriaceae</taxon>
        <taxon>Bifidobacterium</taxon>
    </lineage>
</organism>
<dbReference type="PROSITE" id="PS50109">
    <property type="entry name" value="HIS_KIN"/>
    <property type="match status" value="1"/>
</dbReference>
<feature type="domain" description="Histidine kinase" evidence="10">
    <location>
        <begin position="181"/>
        <end position="399"/>
    </location>
</feature>
<evidence type="ECO:0000256" key="4">
    <source>
        <dbReference type="ARBA" id="ARBA00022553"/>
    </source>
</evidence>
<dbReference type="AlphaFoldDB" id="A0A261FRF2"/>
<evidence type="ECO:0000256" key="9">
    <source>
        <dbReference type="SAM" id="Phobius"/>
    </source>
</evidence>
<protein>
    <recommendedName>
        <fullName evidence="8">Sensor-like histidine kinase SenX3</fullName>
        <ecNumber evidence="3">2.7.13.3</ecNumber>
    </recommendedName>
</protein>
<keyword evidence="6" id="KW-0418">Kinase</keyword>
<dbReference type="InterPro" id="IPR003594">
    <property type="entry name" value="HATPase_dom"/>
</dbReference>
<dbReference type="SMART" id="SM00387">
    <property type="entry name" value="HATPase_c"/>
    <property type="match status" value="1"/>
</dbReference>
<comment type="catalytic activity">
    <reaction evidence="1">
        <text>ATP + protein L-histidine = ADP + protein N-phospho-L-histidine.</text>
        <dbReference type="EC" id="2.7.13.3"/>
    </reaction>
</comment>
<dbReference type="CDD" id="cd00075">
    <property type="entry name" value="HATPase"/>
    <property type="match status" value="1"/>
</dbReference>
<comment type="subcellular location">
    <subcellularLocation>
        <location evidence="2">Cell membrane</location>
    </subcellularLocation>
</comment>
<dbReference type="EMBL" id="MWWW01000003">
    <property type="protein sequence ID" value="OZG61386.1"/>
    <property type="molecule type" value="Genomic_DNA"/>
</dbReference>
<keyword evidence="9" id="KW-0472">Membrane</keyword>
<evidence type="ECO:0000256" key="2">
    <source>
        <dbReference type="ARBA" id="ARBA00004236"/>
    </source>
</evidence>
<dbReference type="FunFam" id="3.30.565.10:FF:000006">
    <property type="entry name" value="Sensor histidine kinase WalK"/>
    <property type="match status" value="1"/>
</dbReference>
<evidence type="ECO:0000313" key="11">
    <source>
        <dbReference type="EMBL" id="OZG61386.1"/>
    </source>
</evidence>
<dbReference type="InterPro" id="IPR036890">
    <property type="entry name" value="HATPase_C_sf"/>
</dbReference>
<name>A0A261FRF2_9BIFI</name>
<dbReference type="InterPro" id="IPR005467">
    <property type="entry name" value="His_kinase_dom"/>
</dbReference>
<keyword evidence="7" id="KW-0902">Two-component regulatory system</keyword>